<dbReference type="EMBL" id="MT141359">
    <property type="protein sequence ID" value="QJA59198.1"/>
    <property type="molecule type" value="Genomic_DNA"/>
</dbReference>
<gene>
    <name evidence="2" type="ORF">MM415A01525_0008</name>
    <name evidence="1" type="ORF">MM415B01326_0006</name>
</gene>
<dbReference type="AlphaFoldDB" id="A0A6M3K1V6"/>
<evidence type="ECO:0000313" key="1">
    <source>
        <dbReference type="EMBL" id="QJA59198.1"/>
    </source>
</evidence>
<name>A0A6M3K1V6_9ZZZZ</name>
<evidence type="ECO:0008006" key="3">
    <source>
        <dbReference type="Google" id="ProtNLM"/>
    </source>
</evidence>
<reference evidence="2" key="1">
    <citation type="submission" date="2020-03" db="EMBL/GenBank/DDBJ databases">
        <title>The deep terrestrial virosphere.</title>
        <authorList>
            <person name="Holmfeldt K."/>
            <person name="Nilsson E."/>
            <person name="Simone D."/>
            <person name="Lopez-Fernandez M."/>
            <person name="Wu X."/>
            <person name="de Brujin I."/>
            <person name="Lundin D."/>
            <person name="Andersson A."/>
            <person name="Bertilsson S."/>
            <person name="Dopson M."/>
        </authorList>
    </citation>
    <scope>NUCLEOTIDE SEQUENCE</scope>
    <source>
        <strain evidence="2">MM415A01525</strain>
        <strain evidence="1">MM415B01326</strain>
    </source>
</reference>
<protein>
    <recommendedName>
        <fullName evidence="3">Head-tail joining protein</fullName>
    </recommendedName>
</protein>
<organism evidence="2">
    <name type="scientific">viral metagenome</name>
    <dbReference type="NCBI Taxonomy" id="1070528"/>
    <lineage>
        <taxon>unclassified sequences</taxon>
        <taxon>metagenomes</taxon>
        <taxon>organismal metagenomes</taxon>
    </lineage>
</organism>
<accession>A0A6M3K1V6</accession>
<dbReference type="EMBL" id="MT142221">
    <property type="protein sequence ID" value="QJA76376.1"/>
    <property type="molecule type" value="Genomic_DNA"/>
</dbReference>
<evidence type="ECO:0000313" key="2">
    <source>
        <dbReference type="EMBL" id="QJA76376.1"/>
    </source>
</evidence>
<sequence>MSFATQLINDSSVFFNTGEFSTATITYSGTSINAIVDYSESLDDSMYGAKSKVRYANIEIKVSDVANPTYRDIVIIDSVSWYVKKTLKGDGINWIVQLYRDERPQVAA</sequence>
<proteinExistence type="predicted"/>